<comment type="caution">
    <text evidence="8">The sequence shown here is derived from an EMBL/GenBank/DDBJ whole genome shotgun (WGS) entry which is preliminary data.</text>
</comment>
<evidence type="ECO:0000256" key="1">
    <source>
        <dbReference type="ARBA" id="ARBA00022670"/>
    </source>
</evidence>
<dbReference type="InterPro" id="IPR001915">
    <property type="entry name" value="Peptidase_M48"/>
</dbReference>
<dbReference type="HOGENOM" id="CLU_068663_0_0_5"/>
<dbReference type="InterPro" id="IPR051156">
    <property type="entry name" value="Mito/Outer_Membr_Metalloprot"/>
</dbReference>
<keyword evidence="1 6" id="KW-0645">Protease</keyword>
<organism evidence="8 9">
    <name type="scientific">Rubellimicrobium mesophilum DSM 19309</name>
    <dbReference type="NCBI Taxonomy" id="442562"/>
    <lineage>
        <taxon>Bacteria</taxon>
        <taxon>Pseudomonadati</taxon>
        <taxon>Pseudomonadota</taxon>
        <taxon>Alphaproteobacteria</taxon>
        <taxon>Rhodobacterales</taxon>
        <taxon>Roseobacteraceae</taxon>
        <taxon>Rubellimicrobium</taxon>
    </lineage>
</organism>
<keyword evidence="5 6" id="KW-0482">Metalloprotease</keyword>
<evidence type="ECO:0000313" key="8">
    <source>
        <dbReference type="EMBL" id="EYD77627.1"/>
    </source>
</evidence>
<dbReference type="PANTHER" id="PTHR22726">
    <property type="entry name" value="METALLOENDOPEPTIDASE OMA1"/>
    <property type="match status" value="1"/>
</dbReference>
<gene>
    <name evidence="8" type="ORF">Rumeso_00793</name>
</gene>
<dbReference type="EMBL" id="AOSK01000024">
    <property type="protein sequence ID" value="EYD77627.1"/>
    <property type="molecule type" value="Genomic_DNA"/>
</dbReference>
<dbReference type="Proteomes" id="UP000019666">
    <property type="component" value="Unassembled WGS sequence"/>
</dbReference>
<evidence type="ECO:0000256" key="5">
    <source>
        <dbReference type="ARBA" id="ARBA00023049"/>
    </source>
</evidence>
<sequence length="211" mass="22835">MIPPGRTPEAQAMSFVEVARRVEPVAEVECLRMNPGANCDFRIVVDDRPTMPPNAYQTLDSSGRPVLAFTAALIAIVRNGDELAFVMSHEASHHILGHLERMDRNASEGAAAFGRIARETAGATPDQIREAELLGAQVGARSYSKEFELEADRFGTRVAAEAGFDPLHGAEFFLRLPDPGNRLMGTHPSNGERIATVQSAAAELGLGPFRR</sequence>
<evidence type="ECO:0000256" key="2">
    <source>
        <dbReference type="ARBA" id="ARBA00022723"/>
    </source>
</evidence>
<protein>
    <submittedName>
        <fullName evidence="8">Peptidase, M48 family</fullName>
    </submittedName>
</protein>
<dbReference type="GO" id="GO:0051603">
    <property type="term" value="P:proteolysis involved in protein catabolic process"/>
    <property type="evidence" value="ECO:0007669"/>
    <property type="project" value="TreeGrafter"/>
</dbReference>
<keyword evidence="2" id="KW-0479">Metal-binding</keyword>
<dbReference type="GO" id="GO:0046872">
    <property type="term" value="F:metal ion binding"/>
    <property type="evidence" value="ECO:0007669"/>
    <property type="project" value="UniProtKB-KW"/>
</dbReference>
<evidence type="ECO:0000256" key="6">
    <source>
        <dbReference type="RuleBase" id="RU003983"/>
    </source>
</evidence>
<comment type="similarity">
    <text evidence="6">Belongs to the peptidase M48 family.</text>
</comment>
<proteinExistence type="inferred from homology"/>
<keyword evidence="9" id="KW-1185">Reference proteome</keyword>
<dbReference type="GO" id="GO:0004222">
    <property type="term" value="F:metalloendopeptidase activity"/>
    <property type="evidence" value="ECO:0007669"/>
    <property type="project" value="InterPro"/>
</dbReference>
<dbReference type="PATRIC" id="fig|442562.3.peg.787"/>
<keyword evidence="4 6" id="KW-0862">Zinc</keyword>
<evidence type="ECO:0000256" key="3">
    <source>
        <dbReference type="ARBA" id="ARBA00022801"/>
    </source>
</evidence>
<keyword evidence="3 6" id="KW-0378">Hydrolase</keyword>
<dbReference type="Pfam" id="PF01435">
    <property type="entry name" value="Peptidase_M48"/>
    <property type="match status" value="1"/>
</dbReference>
<accession>A0A017HT17</accession>
<dbReference type="Gene3D" id="3.30.2010.10">
    <property type="entry name" value="Metalloproteases ('zincins'), catalytic domain"/>
    <property type="match status" value="1"/>
</dbReference>
<dbReference type="STRING" id="442562.Rumeso_00793"/>
<dbReference type="PANTHER" id="PTHR22726:SF1">
    <property type="entry name" value="METALLOENDOPEPTIDASE OMA1, MITOCHONDRIAL"/>
    <property type="match status" value="1"/>
</dbReference>
<evidence type="ECO:0000313" key="9">
    <source>
        <dbReference type="Proteomes" id="UP000019666"/>
    </source>
</evidence>
<comment type="cofactor">
    <cofactor evidence="6">
        <name>Zn(2+)</name>
        <dbReference type="ChEBI" id="CHEBI:29105"/>
    </cofactor>
    <text evidence="6">Binds 1 zinc ion per subunit.</text>
</comment>
<dbReference type="GO" id="GO:0016020">
    <property type="term" value="C:membrane"/>
    <property type="evidence" value="ECO:0007669"/>
    <property type="project" value="TreeGrafter"/>
</dbReference>
<dbReference type="AlphaFoldDB" id="A0A017HT17"/>
<reference evidence="8 9" key="1">
    <citation type="submission" date="2013-02" db="EMBL/GenBank/DDBJ databases">
        <authorList>
            <person name="Fiebig A."/>
            <person name="Goeker M."/>
            <person name="Klenk H.-P.P."/>
        </authorList>
    </citation>
    <scope>NUCLEOTIDE SEQUENCE [LARGE SCALE GENOMIC DNA]</scope>
    <source>
        <strain evidence="8 9">DSM 19309</strain>
    </source>
</reference>
<feature type="domain" description="Peptidase M48" evidence="7">
    <location>
        <begin position="38"/>
        <end position="199"/>
    </location>
</feature>
<evidence type="ECO:0000259" key="7">
    <source>
        <dbReference type="Pfam" id="PF01435"/>
    </source>
</evidence>
<evidence type="ECO:0000256" key="4">
    <source>
        <dbReference type="ARBA" id="ARBA00022833"/>
    </source>
</evidence>
<name>A0A017HT17_9RHOB</name>